<gene>
    <name evidence="2" type="ORF">BLNAU_12966</name>
</gene>
<dbReference type="Proteomes" id="UP001281761">
    <property type="component" value="Unassembled WGS sequence"/>
</dbReference>
<dbReference type="SUPFAM" id="SSF52218">
    <property type="entry name" value="Flavoproteins"/>
    <property type="match status" value="1"/>
</dbReference>
<dbReference type="Gene3D" id="3.40.50.360">
    <property type="match status" value="1"/>
</dbReference>
<dbReference type="InterPro" id="IPR036866">
    <property type="entry name" value="RibonucZ/Hydroxyglut_hydro"/>
</dbReference>
<dbReference type="PANTHER" id="PTHR43717:SF1">
    <property type="entry name" value="ANAEROBIC NITRIC OXIDE REDUCTASE FLAVORUBREDOXIN"/>
    <property type="match status" value="1"/>
</dbReference>
<name>A0ABQ9XKW2_9EUKA</name>
<feature type="domain" description="Metallo-beta-lactamase" evidence="1">
    <location>
        <begin position="43"/>
        <end position="222"/>
    </location>
</feature>
<dbReference type="Gene3D" id="3.60.15.10">
    <property type="entry name" value="Ribonuclease Z/Hydroxyacylglutathione hydrolase-like"/>
    <property type="match status" value="1"/>
</dbReference>
<dbReference type="EMBL" id="JARBJD010000108">
    <property type="protein sequence ID" value="KAK2952115.1"/>
    <property type="molecule type" value="Genomic_DNA"/>
</dbReference>
<proteinExistence type="predicted"/>
<dbReference type="CDD" id="cd07709">
    <property type="entry name" value="flavodiiron_proteins_MBL-fold"/>
    <property type="match status" value="1"/>
</dbReference>
<keyword evidence="3" id="KW-1185">Reference proteome</keyword>
<dbReference type="PANTHER" id="PTHR43717">
    <property type="entry name" value="ANAEROBIC NITRIC OXIDE REDUCTASE FLAVORUBREDOXIN"/>
    <property type="match status" value="1"/>
</dbReference>
<dbReference type="Pfam" id="PF19583">
    <property type="entry name" value="ODP"/>
    <property type="match status" value="1"/>
</dbReference>
<organism evidence="2 3">
    <name type="scientific">Blattamonas nauphoetae</name>
    <dbReference type="NCBI Taxonomy" id="2049346"/>
    <lineage>
        <taxon>Eukaryota</taxon>
        <taxon>Metamonada</taxon>
        <taxon>Preaxostyla</taxon>
        <taxon>Oxymonadida</taxon>
        <taxon>Blattamonas</taxon>
    </lineage>
</organism>
<evidence type="ECO:0000259" key="1">
    <source>
        <dbReference type="SMART" id="SM00849"/>
    </source>
</evidence>
<dbReference type="InterPro" id="IPR045761">
    <property type="entry name" value="ODP_dom"/>
</dbReference>
<dbReference type="SMART" id="SM00849">
    <property type="entry name" value="Lactamase_B"/>
    <property type="match status" value="1"/>
</dbReference>
<protein>
    <submittedName>
        <fullName evidence="2">Anaerobic nitric oxide reductase flavorubredoxin</fullName>
    </submittedName>
</protein>
<dbReference type="SUPFAM" id="SSF56281">
    <property type="entry name" value="Metallo-hydrolase/oxidoreductase"/>
    <property type="match status" value="1"/>
</dbReference>
<evidence type="ECO:0000313" key="3">
    <source>
        <dbReference type="Proteomes" id="UP001281761"/>
    </source>
</evidence>
<comment type="caution">
    <text evidence="2">The sequence shown here is derived from an EMBL/GenBank/DDBJ whole genome shotgun (WGS) entry which is preliminary data.</text>
</comment>
<sequence length="463" mass="51707">MELWSDWKLKMPFREIVKDVFNVGCLDPILREFHVHEIGRGTSYNSFLLKGKKITIVDTVKACFADQFIQNIKECLSGSSSTNLPDSLLEKIDIIYVLHTEPDHNGSLRRLYSLCPNATIVCGRCVKQNLARWFPESVNWRIQQVANLESISVGDETLQLLETPMLHWNDSTFAYMKEKKLIFTSDSFGQHIGNNLTTDAEMDKNDLLVQMKVYYAQVFSQFERPTLKMVAETELLTTGKNSAITAGEEWKADFDASGIDVVLPAHGVCLLDKETIVRSFRLYRRWASQISTPTVIIISESIYDTTSKMGDVIAETIQQLSAEHARKMSPLGQTPVKVEVMCARRNTVLDVVAEVMDAPVVIFGTATFNNDIMPNLAKLLHVIGTYKWKPKAVGCFGSYGWSPAALQCLGKRAVEGLKWNKIGETVMAVHASDDKTTAALQELGKIAFETALEKGQGNALSLP</sequence>
<reference evidence="2 3" key="1">
    <citation type="journal article" date="2022" name="bioRxiv">
        <title>Genomics of Preaxostyla Flagellates Illuminates Evolutionary Transitions and the Path Towards Mitochondrial Loss.</title>
        <authorList>
            <person name="Novak L.V.F."/>
            <person name="Treitli S.C."/>
            <person name="Pyrih J."/>
            <person name="Halakuc P."/>
            <person name="Pipaliya S.V."/>
            <person name="Vacek V."/>
            <person name="Brzon O."/>
            <person name="Soukal P."/>
            <person name="Eme L."/>
            <person name="Dacks J.B."/>
            <person name="Karnkowska A."/>
            <person name="Elias M."/>
            <person name="Hampl V."/>
        </authorList>
    </citation>
    <scope>NUCLEOTIDE SEQUENCE [LARGE SCALE GENOMIC DNA]</scope>
    <source>
        <strain evidence="2">NAU3</strain>
        <tissue evidence="2">Gut</tissue>
    </source>
</reference>
<accession>A0ABQ9XKW2</accession>
<dbReference type="InterPro" id="IPR001279">
    <property type="entry name" value="Metallo-B-lactamas"/>
</dbReference>
<dbReference type="InterPro" id="IPR029039">
    <property type="entry name" value="Flavoprotein-like_sf"/>
</dbReference>
<evidence type="ECO:0000313" key="2">
    <source>
        <dbReference type="EMBL" id="KAK2952115.1"/>
    </source>
</evidence>